<organism evidence="1 2">
    <name type="scientific">Purpureocillium lilacinum</name>
    <name type="common">Paecilomyces lilacinus</name>
    <dbReference type="NCBI Taxonomy" id="33203"/>
    <lineage>
        <taxon>Eukaryota</taxon>
        <taxon>Fungi</taxon>
        <taxon>Dikarya</taxon>
        <taxon>Ascomycota</taxon>
        <taxon>Pezizomycotina</taxon>
        <taxon>Sordariomycetes</taxon>
        <taxon>Hypocreomycetidae</taxon>
        <taxon>Hypocreales</taxon>
        <taxon>Ophiocordycipitaceae</taxon>
        <taxon>Purpureocillium</taxon>
    </lineage>
</organism>
<evidence type="ECO:0000313" key="1">
    <source>
        <dbReference type="EMBL" id="OAQ81902.1"/>
    </source>
</evidence>
<gene>
    <name evidence="1" type="ORF">VFPBJ_04486</name>
</gene>
<sequence>MSGCAAVAIAQWHVATEKKVLELLLPIVGKIHGELVLEEVDVGSLVLPLAEKVLPVQVGDLCRGRRPWLQVLDADLVQVIQLGLIGAEQVCRAEEVGGLVHRAQMVVDDGVVDVVGLEEVLEASGSSARVRLDLVDLDWWEVDCLLPRARSDEPVGYGDIREEARHLSGAGWRRRVSEPLAC</sequence>
<accession>A0A179GVX4</accession>
<protein>
    <submittedName>
        <fullName evidence="1">Uncharacterized protein</fullName>
    </submittedName>
</protein>
<evidence type="ECO:0000313" key="2">
    <source>
        <dbReference type="Proteomes" id="UP000078240"/>
    </source>
</evidence>
<proteinExistence type="predicted"/>
<dbReference type="Proteomes" id="UP000078240">
    <property type="component" value="Unassembled WGS sequence"/>
</dbReference>
<dbReference type="EMBL" id="LSBH01000003">
    <property type="protein sequence ID" value="OAQ81902.1"/>
    <property type="molecule type" value="Genomic_DNA"/>
</dbReference>
<comment type="caution">
    <text evidence="1">The sequence shown here is derived from an EMBL/GenBank/DDBJ whole genome shotgun (WGS) entry which is preliminary data.</text>
</comment>
<reference evidence="1 2" key="1">
    <citation type="submission" date="2016-01" db="EMBL/GenBank/DDBJ databases">
        <title>Biosynthesis of antibiotic leucinostatins and their inhibition on Phytophthora in bio-control Purpureocillium lilacinum.</title>
        <authorList>
            <person name="Wang G."/>
            <person name="Liu Z."/>
            <person name="Lin R."/>
            <person name="Li E."/>
            <person name="Mao Z."/>
            <person name="Ling J."/>
            <person name="Yin W."/>
            <person name="Xie B."/>
        </authorList>
    </citation>
    <scope>NUCLEOTIDE SEQUENCE [LARGE SCALE GENOMIC DNA]</scope>
    <source>
        <strain evidence="1">PLBJ-1</strain>
    </source>
</reference>
<dbReference type="AlphaFoldDB" id="A0A179GVX4"/>
<name>A0A179GVX4_PURLI</name>